<dbReference type="InterPro" id="IPR035906">
    <property type="entry name" value="MetI-like_sf"/>
</dbReference>
<dbReference type="GO" id="GO:0005886">
    <property type="term" value="C:plasma membrane"/>
    <property type="evidence" value="ECO:0007669"/>
    <property type="project" value="UniProtKB-SubCell"/>
</dbReference>
<feature type="transmembrane region" description="Helical" evidence="7">
    <location>
        <begin position="12"/>
        <end position="31"/>
    </location>
</feature>
<feature type="transmembrane region" description="Helical" evidence="7">
    <location>
        <begin position="244"/>
        <end position="266"/>
    </location>
</feature>
<feature type="transmembrane region" description="Helical" evidence="7">
    <location>
        <begin position="286"/>
        <end position="312"/>
    </location>
</feature>
<evidence type="ECO:0000256" key="7">
    <source>
        <dbReference type="RuleBase" id="RU363032"/>
    </source>
</evidence>
<evidence type="ECO:0000256" key="4">
    <source>
        <dbReference type="ARBA" id="ARBA00022692"/>
    </source>
</evidence>
<dbReference type="Pfam" id="PF19300">
    <property type="entry name" value="BPD_transp_1_N"/>
    <property type="match status" value="1"/>
</dbReference>
<keyword evidence="2 7" id="KW-0813">Transport</keyword>
<sequence>MSVKWFGKRMVMGTIVLLVISFLSFFIMHLAPGDPATAFYGGNAQTLNTAEKERISRAFSLDRPVIEQYGLWLKEILQGNLGYSSKEGRPVTVILLERLPNTLLLFGVTLFFIIIGSLWLGTVAGMQKGSLWDKGLSTISIATSSIPSFWLGILFISFFSVKLGILPSSGTGEVGGDGGILDKLRHLIMPAAVIILTHTGIYARFLQESIKAETSKYYVMVAKANGVLEREIRKGVLRNASIPYLNYIGMTIPSFFGGSIIVESLFSWAGLGQLLVKAVMMKDFPLIMGGILFTGLLVVFSLFIIDLVMYAVDPKLRKGAYSR</sequence>
<dbReference type="CDD" id="cd06261">
    <property type="entry name" value="TM_PBP2"/>
    <property type="match status" value="1"/>
</dbReference>
<dbReference type="InterPro" id="IPR000515">
    <property type="entry name" value="MetI-like"/>
</dbReference>
<dbReference type="InterPro" id="IPR045621">
    <property type="entry name" value="BPD_transp_1_N"/>
</dbReference>
<organism evidence="9 10">
    <name type="scientific">Filibacter tadaridae</name>
    <dbReference type="NCBI Taxonomy" id="2483811"/>
    <lineage>
        <taxon>Bacteria</taxon>
        <taxon>Bacillati</taxon>
        <taxon>Bacillota</taxon>
        <taxon>Bacilli</taxon>
        <taxon>Bacillales</taxon>
        <taxon>Caryophanaceae</taxon>
        <taxon>Filibacter</taxon>
    </lineage>
</organism>
<protein>
    <submittedName>
        <fullName evidence="9">Glutathione transport system permease protein GsiC</fullName>
    </submittedName>
</protein>
<dbReference type="PANTHER" id="PTHR43163:SF6">
    <property type="entry name" value="DIPEPTIDE TRANSPORT SYSTEM PERMEASE PROTEIN DPPB-RELATED"/>
    <property type="match status" value="1"/>
</dbReference>
<keyword evidence="6 7" id="KW-0472">Membrane</keyword>
<keyword evidence="4 7" id="KW-0812">Transmembrane</keyword>
<dbReference type="GO" id="GO:0055085">
    <property type="term" value="P:transmembrane transport"/>
    <property type="evidence" value="ECO:0007669"/>
    <property type="project" value="InterPro"/>
</dbReference>
<evidence type="ECO:0000256" key="6">
    <source>
        <dbReference type="ARBA" id="ARBA00023136"/>
    </source>
</evidence>
<dbReference type="Proteomes" id="UP000270468">
    <property type="component" value="Unassembled WGS sequence"/>
</dbReference>
<reference evidence="9 10" key="1">
    <citation type="submission" date="2018-11" db="EMBL/GenBank/DDBJ databases">
        <authorList>
            <person name="Criscuolo A."/>
        </authorList>
    </citation>
    <scope>NUCLEOTIDE SEQUENCE [LARGE SCALE GENOMIC DNA]</scope>
    <source>
        <strain evidence="9">ATB-66</strain>
    </source>
</reference>
<dbReference type="PANTHER" id="PTHR43163">
    <property type="entry name" value="DIPEPTIDE TRANSPORT SYSTEM PERMEASE PROTEIN DPPB-RELATED"/>
    <property type="match status" value="1"/>
</dbReference>
<keyword evidence="5 7" id="KW-1133">Transmembrane helix</keyword>
<gene>
    <name evidence="9" type="primary">gsiC_2</name>
    <name evidence="9" type="ORF">FILTAD_01026</name>
</gene>
<keyword evidence="3" id="KW-1003">Cell membrane</keyword>
<accession>A0A3P5WR67</accession>
<proteinExistence type="inferred from homology"/>
<dbReference type="RefSeq" id="WP_124069451.1">
    <property type="nucleotide sequence ID" value="NZ_CBCRXF010000017.1"/>
</dbReference>
<evidence type="ECO:0000256" key="2">
    <source>
        <dbReference type="ARBA" id="ARBA00022448"/>
    </source>
</evidence>
<evidence type="ECO:0000256" key="3">
    <source>
        <dbReference type="ARBA" id="ARBA00022475"/>
    </source>
</evidence>
<evidence type="ECO:0000313" key="9">
    <source>
        <dbReference type="EMBL" id="VDC24208.1"/>
    </source>
</evidence>
<dbReference type="OrthoDB" id="401349at2"/>
<evidence type="ECO:0000256" key="5">
    <source>
        <dbReference type="ARBA" id="ARBA00022989"/>
    </source>
</evidence>
<comment type="similarity">
    <text evidence="7">Belongs to the binding-protein-dependent transport system permease family.</text>
</comment>
<dbReference type="SUPFAM" id="SSF161098">
    <property type="entry name" value="MetI-like"/>
    <property type="match status" value="1"/>
</dbReference>
<feature type="transmembrane region" description="Helical" evidence="7">
    <location>
        <begin position="136"/>
        <end position="159"/>
    </location>
</feature>
<dbReference type="EMBL" id="UXAV01000030">
    <property type="protein sequence ID" value="VDC24208.1"/>
    <property type="molecule type" value="Genomic_DNA"/>
</dbReference>
<evidence type="ECO:0000259" key="8">
    <source>
        <dbReference type="PROSITE" id="PS50928"/>
    </source>
</evidence>
<evidence type="ECO:0000256" key="1">
    <source>
        <dbReference type="ARBA" id="ARBA00004651"/>
    </source>
</evidence>
<dbReference type="PROSITE" id="PS50928">
    <property type="entry name" value="ABC_TM1"/>
    <property type="match status" value="1"/>
</dbReference>
<comment type="subcellular location">
    <subcellularLocation>
        <location evidence="1 7">Cell membrane</location>
        <topology evidence="1 7">Multi-pass membrane protein</topology>
    </subcellularLocation>
</comment>
<dbReference type="Pfam" id="PF00528">
    <property type="entry name" value="BPD_transp_1"/>
    <property type="match status" value="1"/>
</dbReference>
<evidence type="ECO:0000313" key="10">
    <source>
        <dbReference type="Proteomes" id="UP000270468"/>
    </source>
</evidence>
<dbReference type="AlphaFoldDB" id="A0A3P5WR67"/>
<dbReference type="Gene3D" id="1.10.3720.10">
    <property type="entry name" value="MetI-like"/>
    <property type="match status" value="1"/>
</dbReference>
<feature type="domain" description="ABC transmembrane type-1" evidence="8">
    <location>
        <begin position="99"/>
        <end position="309"/>
    </location>
</feature>
<keyword evidence="10" id="KW-1185">Reference proteome</keyword>
<feature type="transmembrane region" description="Helical" evidence="7">
    <location>
        <begin position="187"/>
        <end position="206"/>
    </location>
</feature>
<name>A0A3P5WR67_9BACL</name>
<feature type="transmembrane region" description="Helical" evidence="7">
    <location>
        <begin position="103"/>
        <end position="124"/>
    </location>
</feature>